<evidence type="ECO:0000256" key="1">
    <source>
        <dbReference type="SAM" id="MobiDB-lite"/>
    </source>
</evidence>
<name>A0A1S1PH25_9ACTN</name>
<comment type="caution">
    <text evidence="3">The sequence shown here is derived from an EMBL/GenBank/DDBJ whole genome shotgun (WGS) entry which is preliminary data.</text>
</comment>
<keyword evidence="2" id="KW-1133">Transmembrane helix</keyword>
<dbReference type="Proteomes" id="UP000179769">
    <property type="component" value="Unassembled WGS sequence"/>
</dbReference>
<keyword evidence="4" id="KW-1185">Reference proteome</keyword>
<evidence type="ECO:0000256" key="2">
    <source>
        <dbReference type="SAM" id="Phobius"/>
    </source>
</evidence>
<accession>A0A1S1PH25</accession>
<feature type="region of interest" description="Disordered" evidence="1">
    <location>
        <begin position="53"/>
        <end position="72"/>
    </location>
</feature>
<reference evidence="4" key="1">
    <citation type="submission" date="2016-07" db="EMBL/GenBank/DDBJ databases">
        <title>Frankia sp. NRRL B-16219 Genome sequencing.</title>
        <authorList>
            <person name="Ghodhbane-Gtari F."/>
            <person name="Swanson E."/>
            <person name="Gueddou A."/>
            <person name="Louati M."/>
            <person name="Nouioui I."/>
            <person name="Hezbri K."/>
            <person name="Abebe-Akele F."/>
            <person name="Simpson S."/>
            <person name="Morris K."/>
            <person name="Thomas K."/>
            <person name="Gtari M."/>
            <person name="Tisa L.S."/>
        </authorList>
    </citation>
    <scope>NUCLEOTIDE SEQUENCE [LARGE SCALE GENOMIC DNA]</scope>
    <source>
        <strain evidence="4">NRRL B-16219</strain>
    </source>
</reference>
<dbReference type="RefSeq" id="WP_071066880.1">
    <property type="nucleotide sequence ID" value="NZ_JBFLUH010000147.1"/>
</dbReference>
<keyword evidence="2" id="KW-0472">Membrane</keyword>
<dbReference type="AlphaFoldDB" id="A0A1S1PH25"/>
<evidence type="ECO:0000313" key="4">
    <source>
        <dbReference type="Proteomes" id="UP000179769"/>
    </source>
</evidence>
<sequence>MNPEFEWGRLLIAVALLAVMFAVPLVFVVRDHLADRRRYGEAALAAPVRYAPDGRRYREGYPPSGEDPKQRP</sequence>
<protein>
    <submittedName>
        <fullName evidence="3">Uncharacterized protein</fullName>
    </submittedName>
</protein>
<gene>
    <name evidence="3" type="ORF">BBK14_08640</name>
</gene>
<dbReference type="EMBL" id="MAXA01000268">
    <property type="protein sequence ID" value="OHV20285.1"/>
    <property type="molecule type" value="Genomic_DNA"/>
</dbReference>
<proteinExistence type="predicted"/>
<organism evidence="3 4">
    <name type="scientific">Parafrankia soli</name>
    <dbReference type="NCBI Taxonomy" id="2599596"/>
    <lineage>
        <taxon>Bacteria</taxon>
        <taxon>Bacillati</taxon>
        <taxon>Actinomycetota</taxon>
        <taxon>Actinomycetes</taxon>
        <taxon>Frankiales</taxon>
        <taxon>Frankiaceae</taxon>
        <taxon>Parafrankia</taxon>
    </lineage>
</organism>
<feature type="transmembrane region" description="Helical" evidence="2">
    <location>
        <begin position="6"/>
        <end position="29"/>
    </location>
</feature>
<evidence type="ECO:0000313" key="3">
    <source>
        <dbReference type="EMBL" id="OHV20285.1"/>
    </source>
</evidence>
<dbReference type="OrthoDB" id="3215040at2"/>
<keyword evidence="2" id="KW-0812">Transmembrane</keyword>